<accession>A0ABN7SDS2</accession>
<sequence length="398" mass="45710">MRLLVVFIIGYVLAKKSQLVCTSATDIKDCIFKNEDRIMELTKKNDLVWDKAVQIMLTVESLQKNITSKEDLAKAIQKFSFSDGIIFEQNEIKARVKNQEDLLLSMEKQAQETQAGLAHLALKNEAMERTLESAHDQSETKLGEYLQKLEKKSRKLHEKHSTLLSSTVNAANSKIENAIARINETETRIRMVNRQTTMLEDAINAEKKRHHEEIQRLQASIVDNERLASVQENVNLLQKDLSNLRKELDGSLDKETPPSLQKLEYRVATMTGQLNRERTEAEHKVKSLTSWIKKIFAGVKKDFEGHSAILSNITAQQEKIDEDMNSLKIAIEKTLDDSNDLRRKLVQNDKDRDLRLAKLELTVKNKDDIADLSERIYKMEILEKKLRNHPELKELIGG</sequence>
<dbReference type="EMBL" id="OU015569">
    <property type="protein sequence ID" value="CAG5098519.1"/>
    <property type="molecule type" value="Genomic_DNA"/>
</dbReference>
<protein>
    <submittedName>
        <fullName evidence="2">Oidioi.mRNA.OKI2018_I69.XSR.g15743.t1.cds</fullName>
    </submittedName>
</protein>
<evidence type="ECO:0000313" key="2">
    <source>
        <dbReference type="EMBL" id="CAG5098519.1"/>
    </source>
</evidence>
<feature type="coiled-coil region" evidence="1">
    <location>
        <begin position="168"/>
        <end position="254"/>
    </location>
</feature>
<evidence type="ECO:0000256" key="1">
    <source>
        <dbReference type="SAM" id="Coils"/>
    </source>
</evidence>
<evidence type="ECO:0000313" key="3">
    <source>
        <dbReference type="Proteomes" id="UP001158576"/>
    </source>
</evidence>
<gene>
    <name evidence="2" type="ORF">OKIOD_LOCUS7301</name>
</gene>
<keyword evidence="1" id="KW-0175">Coiled coil</keyword>
<dbReference type="Proteomes" id="UP001158576">
    <property type="component" value="Chromosome XSR"/>
</dbReference>
<proteinExistence type="predicted"/>
<name>A0ABN7SDS2_OIKDI</name>
<keyword evidence="3" id="KW-1185">Reference proteome</keyword>
<organism evidence="2 3">
    <name type="scientific">Oikopleura dioica</name>
    <name type="common">Tunicate</name>
    <dbReference type="NCBI Taxonomy" id="34765"/>
    <lineage>
        <taxon>Eukaryota</taxon>
        <taxon>Metazoa</taxon>
        <taxon>Chordata</taxon>
        <taxon>Tunicata</taxon>
        <taxon>Appendicularia</taxon>
        <taxon>Copelata</taxon>
        <taxon>Oikopleuridae</taxon>
        <taxon>Oikopleura</taxon>
    </lineage>
</organism>
<reference evidence="2 3" key="1">
    <citation type="submission" date="2021-04" db="EMBL/GenBank/DDBJ databases">
        <authorList>
            <person name="Bliznina A."/>
        </authorList>
    </citation>
    <scope>NUCLEOTIDE SEQUENCE [LARGE SCALE GENOMIC DNA]</scope>
</reference>
<feature type="coiled-coil region" evidence="1">
    <location>
        <begin position="89"/>
        <end position="137"/>
    </location>
</feature>